<organism evidence="1 2">
    <name type="scientific">Lobosporangium transversale</name>
    <dbReference type="NCBI Taxonomy" id="64571"/>
    <lineage>
        <taxon>Eukaryota</taxon>
        <taxon>Fungi</taxon>
        <taxon>Fungi incertae sedis</taxon>
        <taxon>Mucoromycota</taxon>
        <taxon>Mortierellomycotina</taxon>
        <taxon>Mortierellomycetes</taxon>
        <taxon>Mortierellales</taxon>
        <taxon>Mortierellaceae</taxon>
        <taxon>Lobosporangium</taxon>
    </lineage>
</organism>
<gene>
    <name evidence="1" type="ORF">BCR41DRAFT_400982</name>
</gene>
<reference evidence="1 2" key="1">
    <citation type="submission" date="2016-07" db="EMBL/GenBank/DDBJ databases">
        <title>Pervasive Adenine N6-methylation of Active Genes in Fungi.</title>
        <authorList>
            <consortium name="DOE Joint Genome Institute"/>
            <person name="Mondo S.J."/>
            <person name="Dannebaum R.O."/>
            <person name="Kuo R.C."/>
            <person name="Labutti K."/>
            <person name="Haridas S."/>
            <person name="Kuo A."/>
            <person name="Salamov A."/>
            <person name="Ahrendt S.R."/>
            <person name="Lipzen A."/>
            <person name="Sullivan W."/>
            <person name="Andreopoulos W.B."/>
            <person name="Clum A."/>
            <person name="Lindquist E."/>
            <person name="Daum C."/>
            <person name="Ramamoorthy G.K."/>
            <person name="Gryganskyi A."/>
            <person name="Culley D."/>
            <person name="Magnuson J.K."/>
            <person name="James T.Y."/>
            <person name="O'Malley M.A."/>
            <person name="Stajich J.E."/>
            <person name="Spatafora J.W."/>
            <person name="Visel A."/>
            <person name="Grigoriev I.V."/>
        </authorList>
    </citation>
    <scope>NUCLEOTIDE SEQUENCE [LARGE SCALE GENOMIC DNA]</scope>
    <source>
        <strain evidence="1 2">NRRL 3116</strain>
    </source>
</reference>
<dbReference type="EMBL" id="MCFF01000055">
    <property type="protein sequence ID" value="ORZ04721.1"/>
    <property type="molecule type" value="Genomic_DNA"/>
</dbReference>
<accession>A0A1Y2G9H3</accession>
<sequence length="151" mass="17503">MDHLTMDHAKFIRLLNNESEGQPLSGDDVYNILYTITAKNMRKHKDPIISAHLWMEEFRRQDFFTYNDQEHNLYYGFSSPRQLQELRKWGDTFRFDGTHQASGTFRIGRMTPGAKQELAAKIKVLDYIAGKRSENPEAVLMSLTASDRSSV</sequence>
<comment type="caution">
    <text evidence="1">The sequence shown here is derived from an EMBL/GenBank/DDBJ whole genome shotgun (WGS) entry which is preliminary data.</text>
</comment>
<keyword evidence="2" id="KW-1185">Reference proteome</keyword>
<name>A0A1Y2G9H3_9FUNG</name>
<evidence type="ECO:0000313" key="2">
    <source>
        <dbReference type="Proteomes" id="UP000193648"/>
    </source>
</evidence>
<dbReference type="InParanoid" id="A0A1Y2G9H3"/>
<dbReference type="Proteomes" id="UP000193648">
    <property type="component" value="Unassembled WGS sequence"/>
</dbReference>
<protein>
    <submittedName>
        <fullName evidence="1">Uncharacterized protein</fullName>
    </submittedName>
</protein>
<dbReference type="RefSeq" id="XP_021876718.1">
    <property type="nucleotide sequence ID" value="XM_022029183.1"/>
</dbReference>
<evidence type="ECO:0000313" key="1">
    <source>
        <dbReference type="EMBL" id="ORZ04721.1"/>
    </source>
</evidence>
<dbReference type="GeneID" id="33571026"/>
<dbReference type="AlphaFoldDB" id="A0A1Y2G9H3"/>
<dbReference type="OrthoDB" id="2397870at2759"/>
<proteinExistence type="predicted"/>